<protein>
    <submittedName>
        <fullName evidence="1">Uncharacterized protein</fullName>
    </submittedName>
</protein>
<organism evidence="1 2">
    <name type="scientific">Caballeronia terrestris</name>
    <dbReference type="NCBI Taxonomy" id="1226301"/>
    <lineage>
        <taxon>Bacteria</taxon>
        <taxon>Pseudomonadati</taxon>
        <taxon>Pseudomonadota</taxon>
        <taxon>Betaproteobacteria</taxon>
        <taxon>Burkholderiales</taxon>
        <taxon>Burkholderiaceae</taxon>
        <taxon>Caballeronia</taxon>
    </lineage>
</organism>
<comment type="caution">
    <text evidence="1">The sequence shown here is derived from an EMBL/GenBank/DDBJ whole genome shotgun (WGS) entry which is preliminary data.</text>
</comment>
<gene>
    <name evidence="1" type="ORF">AWB67_06914</name>
</gene>
<evidence type="ECO:0000313" key="2">
    <source>
        <dbReference type="Proteomes" id="UP000054925"/>
    </source>
</evidence>
<proteinExistence type="predicted"/>
<name>A0A158KW57_9BURK</name>
<reference evidence="1" key="1">
    <citation type="submission" date="2016-01" db="EMBL/GenBank/DDBJ databases">
        <authorList>
            <person name="Peeters C."/>
        </authorList>
    </citation>
    <scope>NUCLEOTIDE SEQUENCE [LARGE SCALE GENOMIC DNA]</scope>
    <source>
        <strain evidence="1">LMG 22937</strain>
    </source>
</reference>
<sequence length="34" mass="3597">MLASSAVISVVSEEAVGESEMCRVQTRSVILEEG</sequence>
<accession>A0A158KW57</accession>
<evidence type="ECO:0000313" key="1">
    <source>
        <dbReference type="EMBL" id="SAL85327.1"/>
    </source>
</evidence>
<dbReference type="EMBL" id="FCOL02000164">
    <property type="protein sequence ID" value="SAL85327.1"/>
    <property type="molecule type" value="Genomic_DNA"/>
</dbReference>
<dbReference type="Proteomes" id="UP000054925">
    <property type="component" value="Unassembled WGS sequence"/>
</dbReference>
<dbReference type="AlphaFoldDB" id="A0A158KW57"/>
<keyword evidence="2" id="KW-1185">Reference proteome</keyword>